<keyword evidence="1" id="KW-0472">Membrane</keyword>
<keyword evidence="1" id="KW-1133">Transmembrane helix</keyword>
<organism evidence="3">
    <name type="scientific">Halisarca dujardinii</name>
    <name type="common">Dujardin's slime sponge</name>
    <dbReference type="NCBI Taxonomy" id="2583056"/>
    <lineage>
        <taxon>Eukaryota</taxon>
        <taxon>Metazoa</taxon>
        <taxon>Porifera</taxon>
        <taxon>Demospongiae</taxon>
        <taxon>Verongimorpha</taxon>
        <taxon>Chondrillida</taxon>
        <taxon>Halisarcidae</taxon>
        <taxon>Halisarca</taxon>
    </lineage>
</organism>
<sequence>MMRKTSMLFILLVIASSAALSILGAEEEISGNDITPAELAAYTRVQGIDDIDNEEDNWMDNDDEMVLMEAVMSTANDDDDLQKELAGGLETGHVKQQFFGLGSVFSIARRLLPSIVRLFKRRKRRTRRYRRYRPSQRRYGRYRRRQERPCLTMQYLVQKVSVAIQRENALSISGSLSSLPDLDMDYVYF</sequence>
<dbReference type="AlphaFoldDB" id="A0AA96MMH7"/>
<dbReference type="EMBL" id="OR460173">
    <property type="protein sequence ID" value="WNS50096.1"/>
    <property type="molecule type" value="mRNA"/>
</dbReference>
<evidence type="ECO:0000313" key="3">
    <source>
        <dbReference type="EMBL" id="WNS50096.1"/>
    </source>
</evidence>
<protein>
    <submittedName>
        <fullName evidence="3">Uncharacterized protein 24</fullName>
    </submittedName>
</protein>
<feature type="signal peptide" evidence="2">
    <location>
        <begin position="1"/>
        <end position="19"/>
    </location>
</feature>
<keyword evidence="1" id="KW-0812">Transmembrane</keyword>
<feature type="transmembrane region" description="Helical" evidence="1">
    <location>
        <begin position="98"/>
        <end position="119"/>
    </location>
</feature>
<accession>A0AA96MMH7</accession>
<reference evidence="3" key="1">
    <citation type="submission" date="2023-08" db="EMBL/GenBank/DDBJ databases">
        <authorList>
            <person name="Adameyko K."/>
            <person name="Kravchuk O."/>
            <person name="Lyupina Y."/>
        </authorList>
    </citation>
    <scope>NUCLEOTIDE SEQUENCE</scope>
</reference>
<evidence type="ECO:0000256" key="2">
    <source>
        <dbReference type="SAM" id="SignalP"/>
    </source>
</evidence>
<feature type="chain" id="PRO_5041696961" evidence="2">
    <location>
        <begin position="20"/>
        <end position="189"/>
    </location>
</feature>
<name>A0AA96MMH7_HALDU</name>
<keyword evidence="2" id="KW-0732">Signal</keyword>
<proteinExistence type="evidence at transcript level"/>
<evidence type="ECO:0000256" key="1">
    <source>
        <dbReference type="SAM" id="Phobius"/>
    </source>
</evidence>